<name>A0A1Z4MXR3_9CYAN</name>
<gene>
    <name evidence="5" type="ORF">NIES37_22220</name>
</gene>
<proteinExistence type="predicted"/>
<dbReference type="AlphaFoldDB" id="A0A1Z4MXR3"/>
<keyword evidence="3" id="KW-0732">Signal</keyword>
<sequence>MKKHIVLLNTVAKEVRKWQRQFSNKALMLVFSSLGFVLALLLAQFSVGFSGCIMGICHNSSVGQAATLSQILYISPQGAGKRDGSSAQNAGLLTDLPAFVSRVQPGGEVRLLTGVYKYSGNIRIASGGSAGKPITIHGTDASGLETSMPVIVGDRSSPYQAPPQGKTGNSLFNLLPGASYLTFRNIHCMNQGNGCFVFAGTKGDVTIEKTKATNVQRFIEHDPSGSWDLANVTIRNADIQGYSKGAIRFGKSKPSNQADAHNILIEQVVGDSQRQDGDNFCMGVHLRGDVHHVTLRRTTMNNCQQTLSNKDYWNGDGFTAEANVSDIRFEDTSAAGNTDGGYDIKAKNTVLIRAKAADNKRNFRFWSKVDVQDCVGIEPRCRGGSGCLAQIYATESADVTLTRCTLKSTNPLTRVFQSDKNAKITVQGGTVQHRGILQKTEGSQNLIKMSSVKVEVI</sequence>
<dbReference type="KEGG" id="ttq:NIES37_22220"/>
<dbReference type="SUPFAM" id="SSF51126">
    <property type="entry name" value="Pectin lyase-like"/>
    <property type="match status" value="1"/>
</dbReference>
<evidence type="ECO:0000256" key="1">
    <source>
        <dbReference type="ARBA" id="ARBA00004613"/>
    </source>
</evidence>
<dbReference type="PANTHER" id="PTHR40088">
    <property type="entry name" value="PECTATE LYASE (EUROFUNG)"/>
    <property type="match status" value="1"/>
</dbReference>
<organism evidence="5 6">
    <name type="scientific">Tolypothrix tenuis PCC 7101</name>
    <dbReference type="NCBI Taxonomy" id="231146"/>
    <lineage>
        <taxon>Bacteria</taxon>
        <taxon>Bacillati</taxon>
        <taxon>Cyanobacteriota</taxon>
        <taxon>Cyanophyceae</taxon>
        <taxon>Nostocales</taxon>
        <taxon>Tolypothrichaceae</taxon>
        <taxon>Tolypothrix</taxon>
    </lineage>
</organism>
<dbReference type="InterPro" id="IPR012334">
    <property type="entry name" value="Pectin_lyas_fold"/>
</dbReference>
<keyword evidence="4" id="KW-1133">Transmembrane helix</keyword>
<evidence type="ECO:0008006" key="7">
    <source>
        <dbReference type="Google" id="ProtNLM"/>
    </source>
</evidence>
<protein>
    <recommendedName>
        <fullName evidence="7">Right handed beta helix domain-containing protein</fullName>
    </recommendedName>
</protein>
<evidence type="ECO:0000256" key="3">
    <source>
        <dbReference type="ARBA" id="ARBA00022729"/>
    </source>
</evidence>
<dbReference type="InterPro" id="IPR052052">
    <property type="entry name" value="Polysaccharide_Lyase_9"/>
</dbReference>
<keyword evidence="4" id="KW-0472">Membrane</keyword>
<evidence type="ECO:0000256" key="2">
    <source>
        <dbReference type="ARBA" id="ARBA00022525"/>
    </source>
</evidence>
<keyword evidence="4" id="KW-0812">Transmembrane</keyword>
<dbReference type="Gene3D" id="2.160.20.10">
    <property type="entry name" value="Single-stranded right-handed beta-helix, Pectin lyase-like"/>
    <property type="match status" value="1"/>
</dbReference>
<keyword evidence="2" id="KW-0964">Secreted</keyword>
<dbReference type="GO" id="GO:0005576">
    <property type="term" value="C:extracellular region"/>
    <property type="evidence" value="ECO:0007669"/>
    <property type="project" value="UniProtKB-SubCell"/>
</dbReference>
<feature type="transmembrane region" description="Helical" evidence="4">
    <location>
        <begin position="26"/>
        <end position="47"/>
    </location>
</feature>
<dbReference type="RefSeq" id="WP_096575560.1">
    <property type="nucleotide sequence ID" value="NZ_CAWNJS010000001.1"/>
</dbReference>
<evidence type="ECO:0000256" key="4">
    <source>
        <dbReference type="SAM" id="Phobius"/>
    </source>
</evidence>
<dbReference type="EMBL" id="AP018248">
    <property type="protein sequence ID" value="BAY98274.1"/>
    <property type="molecule type" value="Genomic_DNA"/>
</dbReference>
<evidence type="ECO:0000313" key="5">
    <source>
        <dbReference type="EMBL" id="BAY98274.1"/>
    </source>
</evidence>
<reference evidence="5 6" key="1">
    <citation type="submission" date="2017-06" db="EMBL/GenBank/DDBJ databases">
        <title>Genome sequencing of cyanobaciteial culture collection at National Institute for Environmental Studies (NIES).</title>
        <authorList>
            <person name="Hirose Y."/>
            <person name="Shimura Y."/>
            <person name="Fujisawa T."/>
            <person name="Nakamura Y."/>
            <person name="Kawachi M."/>
        </authorList>
    </citation>
    <scope>NUCLEOTIDE SEQUENCE [LARGE SCALE GENOMIC DNA]</scope>
    <source>
        <strain evidence="5 6">NIES-37</strain>
    </source>
</reference>
<dbReference type="GO" id="GO:0016837">
    <property type="term" value="F:carbon-oxygen lyase activity, acting on polysaccharides"/>
    <property type="evidence" value="ECO:0007669"/>
    <property type="project" value="TreeGrafter"/>
</dbReference>
<keyword evidence="6" id="KW-1185">Reference proteome</keyword>
<dbReference type="Proteomes" id="UP000218785">
    <property type="component" value="Chromosome"/>
</dbReference>
<accession>A0A1Z4MXR3</accession>
<dbReference type="PANTHER" id="PTHR40088:SF2">
    <property type="entry name" value="SECRETED SUGAR HYDROLASE"/>
    <property type="match status" value="1"/>
</dbReference>
<comment type="subcellular location">
    <subcellularLocation>
        <location evidence="1">Secreted</location>
    </subcellularLocation>
</comment>
<evidence type="ECO:0000313" key="6">
    <source>
        <dbReference type="Proteomes" id="UP000218785"/>
    </source>
</evidence>
<dbReference type="InterPro" id="IPR011050">
    <property type="entry name" value="Pectin_lyase_fold/virulence"/>
</dbReference>